<name>A0A7J9CYM8_GOSGO</name>
<organism evidence="1 2">
    <name type="scientific">Gossypium gossypioides</name>
    <name type="common">Mexican cotton</name>
    <name type="synonym">Selera gossypioides</name>
    <dbReference type="NCBI Taxonomy" id="34282"/>
    <lineage>
        <taxon>Eukaryota</taxon>
        <taxon>Viridiplantae</taxon>
        <taxon>Streptophyta</taxon>
        <taxon>Embryophyta</taxon>
        <taxon>Tracheophyta</taxon>
        <taxon>Spermatophyta</taxon>
        <taxon>Magnoliopsida</taxon>
        <taxon>eudicotyledons</taxon>
        <taxon>Gunneridae</taxon>
        <taxon>Pentapetalae</taxon>
        <taxon>rosids</taxon>
        <taxon>malvids</taxon>
        <taxon>Malvales</taxon>
        <taxon>Malvaceae</taxon>
        <taxon>Malvoideae</taxon>
        <taxon>Gossypium</taxon>
    </lineage>
</organism>
<keyword evidence="2" id="KW-1185">Reference proteome</keyword>
<dbReference type="Proteomes" id="UP000593579">
    <property type="component" value="Unassembled WGS sequence"/>
</dbReference>
<accession>A0A7J9CYM8</accession>
<gene>
    <name evidence="1" type="ORF">Gogos_019821</name>
</gene>
<evidence type="ECO:0000313" key="1">
    <source>
        <dbReference type="EMBL" id="MBA0753563.1"/>
    </source>
</evidence>
<reference evidence="1 2" key="1">
    <citation type="journal article" date="2019" name="Genome Biol. Evol.">
        <title>Insights into the evolution of the New World diploid cottons (Gossypium, subgenus Houzingenia) based on genome sequencing.</title>
        <authorList>
            <person name="Grover C.E."/>
            <person name="Arick M.A. 2nd"/>
            <person name="Thrash A."/>
            <person name="Conover J.L."/>
            <person name="Sanders W.S."/>
            <person name="Peterson D.G."/>
            <person name="Frelichowski J.E."/>
            <person name="Scheffler J.A."/>
            <person name="Scheffler B.E."/>
            <person name="Wendel J.F."/>
        </authorList>
    </citation>
    <scope>NUCLEOTIDE SEQUENCE [LARGE SCALE GENOMIC DNA]</scope>
    <source>
        <strain evidence="1">5</strain>
        <tissue evidence="1">Leaf</tissue>
    </source>
</reference>
<sequence>MEKGFLDKVEGNAVVRIWSEKTQQEKGNCLTEGYISYSTITMVIFLIYSMSKWISTYSELWPNIGIPPTAALLLGRIQAEIGYSRAANVPTFLKKLMSITRMKVGHLPQSTRAYI</sequence>
<proteinExistence type="predicted"/>
<evidence type="ECO:0000313" key="2">
    <source>
        <dbReference type="Proteomes" id="UP000593579"/>
    </source>
</evidence>
<dbReference type="EMBL" id="JABEZY010256870">
    <property type="protein sequence ID" value="MBA0753563.1"/>
    <property type="molecule type" value="Genomic_DNA"/>
</dbReference>
<dbReference type="AlphaFoldDB" id="A0A7J9CYM8"/>
<protein>
    <submittedName>
        <fullName evidence="1">Uncharacterized protein</fullName>
    </submittedName>
</protein>
<comment type="caution">
    <text evidence="1">The sequence shown here is derived from an EMBL/GenBank/DDBJ whole genome shotgun (WGS) entry which is preliminary data.</text>
</comment>